<dbReference type="GO" id="GO:0046872">
    <property type="term" value="F:metal ion binding"/>
    <property type="evidence" value="ECO:0007669"/>
    <property type="project" value="UniProtKB-KW"/>
</dbReference>
<evidence type="ECO:0000256" key="4">
    <source>
        <dbReference type="ARBA" id="ARBA00022842"/>
    </source>
</evidence>
<dbReference type="Pfam" id="PF04794">
    <property type="entry name" value="YdjC"/>
    <property type="match status" value="1"/>
</dbReference>
<evidence type="ECO:0000256" key="2">
    <source>
        <dbReference type="ARBA" id="ARBA00022723"/>
    </source>
</evidence>
<name>A0A1G9S681_9BACI</name>
<dbReference type="CDD" id="cd10803">
    <property type="entry name" value="YdjC_EF3048_like"/>
    <property type="match status" value="1"/>
</dbReference>
<evidence type="ECO:0000313" key="6">
    <source>
        <dbReference type="EMBL" id="SDM30986.1"/>
    </source>
</evidence>
<keyword evidence="5" id="KW-0119">Carbohydrate metabolism</keyword>
<dbReference type="STRING" id="482461.SAMN05216244_2302"/>
<keyword evidence="4" id="KW-0460">Magnesium</keyword>
<dbReference type="RefSeq" id="WP_074598958.1">
    <property type="nucleotide sequence ID" value="NZ_FNHF01000002.1"/>
</dbReference>
<evidence type="ECO:0008006" key="8">
    <source>
        <dbReference type="Google" id="ProtNLM"/>
    </source>
</evidence>
<keyword evidence="2" id="KW-0479">Metal-binding</keyword>
<evidence type="ECO:0000256" key="5">
    <source>
        <dbReference type="ARBA" id="ARBA00023277"/>
    </source>
</evidence>
<dbReference type="PANTHER" id="PTHR31609">
    <property type="entry name" value="YDJC DEACETYLASE FAMILY MEMBER"/>
    <property type="match status" value="1"/>
</dbReference>
<dbReference type="Gene3D" id="3.20.20.370">
    <property type="entry name" value="Glycoside hydrolase/deacetylase"/>
    <property type="match status" value="1"/>
</dbReference>
<dbReference type="EMBL" id="FNHF01000002">
    <property type="protein sequence ID" value="SDM30986.1"/>
    <property type="molecule type" value="Genomic_DNA"/>
</dbReference>
<dbReference type="NCBIfam" id="NF002559">
    <property type="entry name" value="PRK02134.1"/>
    <property type="match status" value="1"/>
</dbReference>
<sequence>METKRKLIVNADDFGLTPGVSAGILYAHEHGIVSSTTVMVNTEFANEALQAAKRFPALGIGLHFVLDAGRPLSSSPGSLMAENGEFLKGEELIASAEKQDVKEELQAQLQFLLDQGIEVTHIDSHHHMHLHIPCALEAVTEVAKEYKLPIRTFSEMEIKEFIRTTDSLRYDFYGEDHITAAYLLQLFSELEPGVTEVMCHPAFIDTWLGNKSSYRFTRAKELALLTDSRISDWLNQHEVGLIHYGGL</sequence>
<accession>A0A1G9S681</accession>
<dbReference type="InterPro" id="IPR011330">
    <property type="entry name" value="Glyco_hydro/deAcase_b/a-brl"/>
</dbReference>
<proteinExistence type="predicted"/>
<protein>
    <recommendedName>
        <fullName evidence="8">Carbohydrate deacetylase</fullName>
    </recommendedName>
</protein>
<reference evidence="7" key="1">
    <citation type="submission" date="2016-10" db="EMBL/GenBank/DDBJ databases">
        <authorList>
            <person name="Varghese N."/>
            <person name="Submissions S."/>
        </authorList>
    </citation>
    <scope>NUCLEOTIDE SEQUENCE [LARGE SCALE GENOMIC DNA]</scope>
    <source>
        <strain evidence="7">CGMCC 1.6199</strain>
    </source>
</reference>
<dbReference type="GO" id="GO:0019213">
    <property type="term" value="F:deacetylase activity"/>
    <property type="evidence" value="ECO:0007669"/>
    <property type="project" value="TreeGrafter"/>
</dbReference>
<comment type="cofactor">
    <cofactor evidence="1">
        <name>Mg(2+)</name>
        <dbReference type="ChEBI" id="CHEBI:18420"/>
    </cofactor>
</comment>
<evidence type="ECO:0000313" key="7">
    <source>
        <dbReference type="Proteomes" id="UP000182347"/>
    </source>
</evidence>
<gene>
    <name evidence="6" type="ORF">SAMN05216244_2302</name>
</gene>
<evidence type="ECO:0000256" key="3">
    <source>
        <dbReference type="ARBA" id="ARBA00022801"/>
    </source>
</evidence>
<dbReference type="Proteomes" id="UP000182347">
    <property type="component" value="Unassembled WGS sequence"/>
</dbReference>
<keyword evidence="3" id="KW-0378">Hydrolase</keyword>
<dbReference type="GO" id="GO:0000272">
    <property type="term" value="P:polysaccharide catabolic process"/>
    <property type="evidence" value="ECO:0007669"/>
    <property type="project" value="InterPro"/>
</dbReference>
<dbReference type="InterPro" id="IPR006879">
    <property type="entry name" value="YdjC-like"/>
</dbReference>
<organism evidence="6 7">
    <name type="scientific">Sediminibacillus halophilus</name>
    <dbReference type="NCBI Taxonomy" id="482461"/>
    <lineage>
        <taxon>Bacteria</taxon>
        <taxon>Bacillati</taxon>
        <taxon>Bacillota</taxon>
        <taxon>Bacilli</taxon>
        <taxon>Bacillales</taxon>
        <taxon>Bacillaceae</taxon>
        <taxon>Sediminibacillus</taxon>
    </lineage>
</organism>
<dbReference type="InterPro" id="IPR022948">
    <property type="entry name" value="COD_ChbG_bac"/>
</dbReference>
<dbReference type="AlphaFoldDB" id="A0A1G9S681"/>
<dbReference type="PANTHER" id="PTHR31609:SF1">
    <property type="entry name" value="CARBOHYDRATE DEACETYLASE"/>
    <property type="match status" value="1"/>
</dbReference>
<dbReference type="OrthoDB" id="9774177at2"/>
<keyword evidence="7" id="KW-1185">Reference proteome</keyword>
<dbReference type="SUPFAM" id="SSF88713">
    <property type="entry name" value="Glycoside hydrolase/deacetylase"/>
    <property type="match status" value="1"/>
</dbReference>
<evidence type="ECO:0000256" key="1">
    <source>
        <dbReference type="ARBA" id="ARBA00001946"/>
    </source>
</evidence>
<dbReference type="GO" id="GO:0016811">
    <property type="term" value="F:hydrolase activity, acting on carbon-nitrogen (but not peptide) bonds, in linear amides"/>
    <property type="evidence" value="ECO:0007669"/>
    <property type="project" value="InterPro"/>
</dbReference>